<reference evidence="2 3" key="1">
    <citation type="journal article" date="2022" name="Allergy">
        <title>Genome assembly and annotation of Periplaneta americana reveal a comprehensive cockroach allergen profile.</title>
        <authorList>
            <person name="Wang L."/>
            <person name="Xiong Q."/>
            <person name="Saelim N."/>
            <person name="Wang L."/>
            <person name="Nong W."/>
            <person name="Wan A.T."/>
            <person name="Shi M."/>
            <person name="Liu X."/>
            <person name="Cao Q."/>
            <person name="Hui J.H.L."/>
            <person name="Sookrung N."/>
            <person name="Leung T.F."/>
            <person name="Tungtrongchitr A."/>
            <person name="Tsui S.K.W."/>
        </authorList>
    </citation>
    <scope>NUCLEOTIDE SEQUENCE [LARGE SCALE GENOMIC DNA]</scope>
    <source>
        <strain evidence="2">PWHHKU_190912</strain>
    </source>
</reference>
<comment type="caution">
    <text evidence="2">The sequence shown here is derived from an EMBL/GenBank/DDBJ whole genome shotgun (WGS) entry which is preliminary data.</text>
</comment>
<evidence type="ECO:0000256" key="1">
    <source>
        <dbReference type="SAM" id="MobiDB-lite"/>
    </source>
</evidence>
<accession>A0ABQ8T092</accession>
<evidence type="ECO:0000313" key="2">
    <source>
        <dbReference type="EMBL" id="KAJ4439902.1"/>
    </source>
</evidence>
<sequence length="142" mass="15567">MAGLCEGGNKPPGSLKAISKSLYRRPPEATGSLDRPPWNVVKRRWMASAKSTRGGPTRGRSFALDRQGGLGGSCRSRNDIVRNGTIKVGDLSFEEAEKFKYLGATVTNVNDTREEIKRRINMGNACYYSVEKLLSSSLLSKI</sequence>
<protein>
    <submittedName>
        <fullName evidence="2">Uncharacterized protein</fullName>
    </submittedName>
</protein>
<gene>
    <name evidence="2" type="ORF">ANN_08031</name>
</gene>
<keyword evidence="3" id="KW-1185">Reference proteome</keyword>
<dbReference type="EMBL" id="JAJSOF020000017">
    <property type="protein sequence ID" value="KAJ4439902.1"/>
    <property type="molecule type" value="Genomic_DNA"/>
</dbReference>
<dbReference type="Proteomes" id="UP001148838">
    <property type="component" value="Unassembled WGS sequence"/>
</dbReference>
<proteinExistence type="predicted"/>
<organism evidence="2 3">
    <name type="scientific">Periplaneta americana</name>
    <name type="common">American cockroach</name>
    <name type="synonym">Blatta americana</name>
    <dbReference type="NCBI Taxonomy" id="6978"/>
    <lineage>
        <taxon>Eukaryota</taxon>
        <taxon>Metazoa</taxon>
        <taxon>Ecdysozoa</taxon>
        <taxon>Arthropoda</taxon>
        <taxon>Hexapoda</taxon>
        <taxon>Insecta</taxon>
        <taxon>Pterygota</taxon>
        <taxon>Neoptera</taxon>
        <taxon>Polyneoptera</taxon>
        <taxon>Dictyoptera</taxon>
        <taxon>Blattodea</taxon>
        <taxon>Blattoidea</taxon>
        <taxon>Blattidae</taxon>
        <taxon>Blattinae</taxon>
        <taxon>Periplaneta</taxon>
    </lineage>
</organism>
<name>A0ABQ8T092_PERAM</name>
<evidence type="ECO:0000313" key="3">
    <source>
        <dbReference type="Proteomes" id="UP001148838"/>
    </source>
</evidence>
<feature type="region of interest" description="Disordered" evidence="1">
    <location>
        <begin position="47"/>
        <end position="70"/>
    </location>
</feature>